<dbReference type="PROSITE" id="PS51257">
    <property type="entry name" value="PROKAR_LIPOPROTEIN"/>
    <property type="match status" value="1"/>
</dbReference>
<organism evidence="8 9">
    <name type="scientific">Candidatus Blautia faecigallinarum</name>
    <dbReference type="NCBI Taxonomy" id="2838488"/>
    <lineage>
        <taxon>Bacteria</taxon>
        <taxon>Bacillati</taxon>
        <taxon>Bacillota</taxon>
        <taxon>Clostridia</taxon>
        <taxon>Lachnospirales</taxon>
        <taxon>Lachnospiraceae</taxon>
        <taxon>Blautia</taxon>
    </lineage>
</organism>
<dbReference type="Proteomes" id="UP000824041">
    <property type="component" value="Unassembled WGS sequence"/>
</dbReference>
<evidence type="ECO:0000256" key="6">
    <source>
        <dbReference type="ARBA" id="ARBA00023136"/>
    </source>
</evidence>
<feature type="transmembrane region" description="Helical" evidence="7">
    <location>
        <begin position="203"/>
        <end position="222"/>
    </location>
</feature>
<dbReference type="PANTHER" id="PTHR42810">
    <property type="entry name" value="PURINE PERMEASE C1399.01C-RELATED"/>
    <property type="match status" value="1"/>
</dbReference>
<dbReference type="NCBIfam" id="TIGR00801">
    <property type="entry name" value="ncs2"/>
    <property type="match status" value="1"/>
</dbReference>
<dbReference type="PANTHER" id="PTHR42810:SF2">
    <property type="entry name" value="PURINE PERMEASE C1399.01C-RELATED"/>
    <property type="match status" value="1"/>
</dbReference>
<comment type="subcellular location">
    <subcellularLocation>
        <location evidence="1">Membrane</location>
        <topology evidence="1">Multi-pass membrane protein</topology>
    </subcellularLocation>
</comment>
<feature type="transmembrane region" description="Helical" evidence="7">
    <location>
        <begin position="179"/>
        <end position="196"/>
    </location>
</feature>
<evidence type="ECO:0000313" key="8">
    <source>
        <dbReference type="EMBL" id="HIZ22401.1"/>
    </source>
</evidence>
<dbReference type="AlphaFoldDB" id="A0A9D2DS81"/>
<dbReference type="Pfam" id="PF00860">
    <property type="entry name" value="Xan_ur_permease"/>
    <property type="match status" value="1"/>
</dbReference>
<evidence type="ECO:0000256" key="5">
    <source>
        <dbReference type="ARBA" id="ARBA00022989"/>
    </source>
</evidence>
<keyword evidence="5 7" id="KW-1133">Transmembrane helix</keyword>
<proteinExistence type="inferred from homology"/>
<feature type="transmembrane region" description="Helical" evidence="7">
    <location>
        <begin position="56"/>
        <end position="74"/>
    </location>
</feature>
<feature type="transmembrane region" description="Helical" evidence="7">
    <location>
        <begin position="242"/>
        <end position="260"/>
    </location>
</feature>
<feature type="transmembrane region" description="Helical" evidence="7">
    <location>
        <begin position="81"/>
        <end position="101"/>
    </location>
</feature>
<feature type="transmembrane region" description="Helical" evidence="7">
    <location>
        <begin position="113"/>
        <end position="133"/>
    </location>
</feature>
<dbReference type="InterPro" id="IPR006043">
    <property type="entry name" value="NCS2"/>
</dbReference>
<feature type="transmembrane region" description="Helical" evidence="7">
    <location>
        <begin position="416"/>
        <end position="436"/>
    </location>
</feature>
<gene>
    <name evidence="8" type="ORF">IAA21_06345</name>
</gene>
<accession>A0A9D2DS81</accession>
<evidence type="ECO:0000256" key="7">
    <source>
        <dbReference type="SAM" id="Phobius"/>
    </source>
</evidence>
<keyword evidence="6 7" id="KW-0472">Membrane</keyword>
<reference evidence="8" key="2">
    <citation type="submission" date="2021-04" db="EMBL/GenBank/DDBJ databases">
        <authorList>
            <person name="Gilroy R."/>
        </authorList>
    </citation>
    <scope>NUCLEOTIDE SEQUENCE</scope>
    <source>
        <strain evidence="8">14324</strain>
    </source>
</reference>
<protein>
    <submittedName>
        <fullName evidence="8">Purine permease</fullName>
    </submittedName>
</protein>
<feature type="transmembrane region" description="Helical" evidence="7">
    <location>
        <begin position="140"/>
        <end position="159"/>
    </location>
</feature>
<comment type="caution">
    <text evidence="8">The sequence shown here is derived from an EMBL/GenBank/DDBJ whole genome shotgun (WGS) entry which is preliminary data.</text>
</comment>
<evidence type="ECO:0000256" key="3">
    <source>
        <dbReference type="ARBA" id="ARBA00022448"/>
    </source>
</evidence>
<feature type="transmembrane region" description="Helical" evidence="7">
    <location>
        <begin position="327"/>
        <end position="345"/>
    </location>
</feature>
<dbReference type="GO" id="GO:0005886">
    <property type="term" value="C:plasma membrane"/>
    <property type="evidence" value="ECO:0007669"/>
    <property type="project" value="UniProtKB-ARBA"/>
</dbReference>
<keyword evidence="4 7" id="KW-0812">Transmembrane</keyword>
<dbReference type="EMBL" id="DXBU01000090">
    <property type="protein sequence ID" value="HIZ22401.1"/>
    <property type="molecule type" value="Genomic_DNA"/>
</dbReference>
<feature type="transmembrane region" description="Helical" evidence="7">
    <location>
        <begin position="351"/>
        <end position="376"/>
    </location>
</feature>
<evidence type="ECO:0000256" key="2">
    <source>
        <dbReference type="ARBA" id="ARBA00008821"/>
    </source>
</evidence>
<dbReference type="NCBIfam" id="NF037981">
    <property type="entry name" value="NCS2_1"/>
    <property type="match status" value="1"/>
</dbReference>
<dbReference type="GO" id="GO:0042907">
    <property type="term" value="F:xanthine transmembrane transporter activity"/>
    <property type="evidence" value="ECO:0007669"/>
    <property type="project" value="TreeGrafter"/>
</dbReference>
<evidence type="ECO:0000256" key="4">
    <source>
        <dbReference type="ARBA" id="ARBA00022692"/>
    </source>
</evidence>
<comment type="similarity">
    <text evidence="2">Belongs to the nucleobase:cation symporter-2 (NCS2) (TC 2.A.40) family.</text>
</comment>
<name>A0A9D2DS81_9FIRM</name>
<reference evidence="8" key="1">
    <citation type="journal article" date="2021" name="PeerJ">
        <title>Extensive microbial diversity within the chicken gut microbiome revealed by metagenomics and culture.</title>
        <authorList>
            <person name="Gilroy R."/>
            <person name="Ravi A."/>
            <person name="Getino M."/>
            <person name="Pursley I."/>
            <person name="Horton D.L."/>
            <person name="Alikhan N.F."/>
            <person name="Baker D."/>
            <person name="Gharbi K."/>
            <person name="Hall N."/>
            <person name="Watson M."/>
            <person name="Adriaenssens E.M."/>
            <person name="Foster-Nyarko E."/>
            <person name="Jarju S."/>
            <person name="Secka A."/>
            <person name="Antonio M."/>
            <person name="Oren A."/>
            <person name="Chaudhuri R.R."/>
            <person name="La Ragione R."/>
            <person name="Hildebrand F."/>
            <person name="Pallen M.J."/>
        </authorList>
    </citation>
    <scope>NUCLEOTIDE SEQUENCE</scope>
    <source>
        <strain evidence="8">14324</strain>
    </source>
</reference>
<sequence length="466" mass="48756">MKKGSIFELNGIPRMGEALPLALQHVVAMIVGCVTPAIMVSGAVGGGGLSSKDQVILIQAALVVAAVSTLIQLFPIGKGKFGKYAIGSGLPVIMGVSFAYVPSMQAIAEGYGVATILGAQIVGGIVAVIMGLLVIQIRVFFPPLITGTVVFTIGLSLYPTAINYMAGGTGSENYGSWENWLVAFLTLTVVTVLNHFGRGIWKLASILIGIVAGYLISIPFGMVDFSSVGEAGLIQFPRILHFGIHFEISACVAIGILFAINSIQAIGDYSATTIGAMERTPKDEELQNGIIAYGLTNILGAVFGGLPTATYSQNVGIVTTTKVINRWVLGLAAVILGVAGIVPKFSAVLTTIPQCVLGGATVSVFASIAMTGMKLVASAEMDYRNSSIVGLAAALGMGVSQATEALSTFPDWVTTIFGKSPVVLATIIAVLLNIVLPKSREEKKAEEQRKKAIQDILEKDKKELHK</sequence>
<keyword evidence="3" id="KW-0813">Transport</keyword>
<evidence type="ECO:0000313" key="9">
    <source>
        <dbReference type="Proteomes" id="UP000824041"/>
    </source>
</evidence>
<evidence type="ECO:0000256" key="1">
    <source>
        <dbReference type="ARBA" id="ARBA00004141"/>
    </source>
</evidence>
<feature type="transmembrane region" description="Helical" evidence="7">
    <location>
        <begin position="21"/>
        <end position="44"/>
    </location>
</feature>
<dbReference type="InterPro" id="IPR006042">
    <property type="entry name" value="Xan_ur_permease"/>
</dbReference>